<sequence length="120" mass="12619">MADVWRDKFGGNKPKDATPLSEAADATHVAPGMSKRKAAAAKKAADKAAAAAANANAGPKSAEVLAWEQKVAEQGAVVRELKAKPKTDDGEKEIAQAVEELKRLKAELTDLSRKSQTPEA</sequence>
<evidence type="ECO:0000256" key="5">
    <source>
        <dbReference type="ARBA" id="ARBA00023146"/>
    </source>
</evidence>
<name>A0A5K1JU19_9APHY</name>
<evidence type="ECO:0000259" key="8">
    <source>
        <dbReference type="PROSITE" id="PS51185"/>
    </source>
</evidence>
<dbReference type="InterPro" id="IPR009068">
    <property type="entry name" value="uS15_NS1_RNA-bd_sf"/>
</dbReference>
<dbReference type="InterPro" id="IPR000738">
    <property type="entry name" value="WHEP-TRS_dom"/>
</dbReference>
<accession>A0A5K1JU19</accession>
<dbReference type="GO" id="GO:0004812">
    <property type="term" value="F:aminoacyl-tRNA ligase activity"/>
    <property type="evidence" value="ECO:0007669"/>
    <property type="project" value="UniProtKB-KW"/>
</dbReference>
<feature type="compositionally biased region" description="Basic and acidic residues" evidence="7">
    <location>
        <begin position="1"/>
        <end position="16"/>
    </location>
</feature>
<dbReference type="AlphaFoldDB" id="A0A5K1JU19"/>
<dbReference type="GO" id="GO:0005524">
    <property type="term" value="F:ATP binding"/>
    <property type="evidence" value="ECO:0007669"/>
    <property type="project" value="UniProtKB-KW"/>
</dbReference>
<evidence type="ECO:0000256" key="7">
    <source>
        <dbReference type="SAM" id="MobiDB-lite"/>
    </source>
</evidence>
<feature type="coiled-coil region" evidence="6">
    <location>
        <begin position="87"/>
        <end position="114"/>
    </location>
</feature>
<evidence type="ECO:0000313" key="9">
    <source>
        <dbReference type="EMBL" id="VWO95166.1"/>
    </source>
</evidence>
<dbReference type="SUPFAM" id="SSF47060">
    <property type="entry name" value="S15/NS1 RNA-binding domain"/>
    <property type="match status" value="1"/>
</dbReference>
<protein>
    <submittedName>
        <fullName evidence="9">TAL effector protein Tal2g (AvrBs3 and PthA family of transcription activator-like effector proteins)</fullName>
    </submittedName>
</protein>
<dbReference type="Gene3D" id="1.10.287.10">
    <property type="entry name" value="S15/NS1, RNA-binding"/>
    <property type="match status" value="1"/>
</dbReference>
<evidence type="ECO:0000256" key="2">
    <source>
        <dbReference type="ARBA" id="ARBA00022741"/>
    </source>
</evidence>
<dbReference type="PROSITE" id="PS51185">
    <property type="entry name" value="WHEP_TRS_2"/>
    <property type="match status" value="1"/>
</dbReference>
<feature type="domain" description="WHEP-TRS" evidence="8">
    <location>
        <begin position="63"/>
        <end position="120"/>
    </location>
</feature>
<proteinExistence type="predicted"/>
<keyword evidence="3" id="KW-0067">ATP-binding</keyword>
<gene>
    <name evidence="9" type="primary">G7TJZ8</name>
</gene>
<dbReference type="EMBL" id="LR724564">
    <property type="protein sequence ID" value="VWO95166.1"/>
    <property type="molecule type" value="Genomic_DNA"/>
</dbReference>
<keyword evidence="2" id="KW-0547">Nucleotide-binding</keyword>
<evidence type="ECO:0000256" key="1">
    <source>
        <dbReference type="ARBA" id="ARBA00022598"/>
    </source>
</evidence>
<evidence type="ECO:0000256" key="6">
    <source>
        <dbReference type="SAM" id="Coils"/>
    </source>
</evidence>
<keyword evidence="4" id="KW-0648">Protein biosynthesis</keyword>
<keyword evidence="1" id="KW-0436">Ligase</keyword>
<organism evidence="9">
    <name type="scientific">Ganoderma boninense</name>
    <dbReference type="NCBI Taxonomy" id="34458"/>
    <lineage>
        <taxon>Eukaryota</taxon>
        <taxon>Fungi</taxon>
        <taxon>Dikarya</taxon>
        <taxon>Basidiomycota</taxon>
        <taxon>Agaricomycotina</taxon>
        <taxon>Agaricomycetes</taxon>
        <taxon>Polyporales</taxon>
        <taxon>Polyporaceae</taxon>
        <taxon>Ganoderma</taxon>
    </lineage>
</organism>
<keyword evidence="5" id="KW-0030">Aminoacyl-tRNA synthetase</keyword>
<dbReference type="Pfam" id="PF00458">
    <property type="entry name" value="WHEP-TRS"/>
    <property type="match status" value="1"/>
</dbReference>
<dbReference type="SMART" id="SM00991">
    <property type="entry name" value="WHEP-TRS"/>
    <property type="match status" value="1"/>
</dbReference>
<evidence type="ECO:0000256" key="3">
    <source>
        <dbReference type="ARBA" id="ARBA00022840"/>
    </source>
</evidence>
<keyword evidence="6" id="KW-0175">Coiled coil</keyword>
<dbReference type="GO" id="GO:0006418">
    <property type="term" value="P:tRNA aminoacylation for protein translation"/>
    <property type="evidence" value="ECO:0007669"/>
    <property type="project" value="InterPro"/>
</dbReference>
<evidence type="ECO:0000256" key="4">
    <source>
        <dbReference type="ARBA" id="ARBA00022917"/>
    </source>
</evidence>
<feature type="region of interest" description="Disordered" evidence="7">
    <location>
        <begin position="1"/>
        <end position="40"/>
    </location>
</feature>
<reference evidence="9" key="1">
    <citation type="submission" date="2019-10" db="EMBL/GenBank/DDBJ databases">
        <authorList>
            <person name="Nor Muhammad N."/>
        </authorList>
    </citation>
    <scope>NUCLEOTIDE SEQUENCE</scope>
</reference>